<name>A0A1S2LII5_9BACI</name>
<gene>
    <name evidence="4" type="ORF">AWH56_023685</name>
    <name evidence="3" type="ORF">AWH56_14200</name>
</gene>
<organism evidence="3 5">
    <name type="scientific">Anaerobacillus isosaccharinicus</name>
    <dbReference type="NCBI Taxonomy" id="1532552"/>
    <lineage>
        <taxon>Bacteria</taxon>
        <taxon>Bacillati</taxon>
        <taxon>Bacillota</taxon>
        <taxon>Bacilli</taxon>
        <taxon>Bacillales</taxon>
        <taxon>Bacillaceae</taxon>
        <taxon>Anaerobacillus</taxon>
    </lineage>
</organism>
<evidence type="ECO:0000256" key="1">
    <source>
        <dbReference type="SAM" id="Coils"/>
    </source>
</evidence>
<dbReference type="InterPro" id="IPR009061">
    <property type="entry name" value="DNA-bd_dom_put_sf"/>
</dbReference>
<dbReference type="RefSeq" id="WP_071317701.1">
    <property type="nucleotide sequence ID" value="NZ_CP063356.2"/>
</dbReference>
<sequence>MYTIKDVSKQLKVSTGSLKNWEKVFDKFVQIHRTKNGSRIYNDSELVVLKKIKVMKEKNLSDEMVMFILDEKIEDGCEVPEQIQSEYDLKYADIVALQTETVQAVQNISDSLDQFKGNFIKEVKDDLTSEVKKEITKGNSITQGIVQTYSHEVLDTFKATSEHINELKEEIEREQEEKLFLQKKVEEREELFQDFVQSYRQAAAAIEEKNEKRKLSYWLNLLSKAPVKWKKV</sequence>
<evidence type="ECO:0000313" key="5">
    <source>
        <dbReference type="Proteomes" id="UP000180175"/>
    </source>
</evidence>
<dbReference type="AlphaFoldDB" id="A0A1S2LII5"/>
<evidence type="ECO:0000313" key="3">
    <source>
        <dbReference type="EMBL" id="OIJ12124.1"/>
    </source>
</evidence>
<dbReference type="GO" id="GO:0003677">
    <property type="term" value="F:DNA binding"/>
    <property type="evidence" value="ECO:0007669"/>
    <property type="project" value="InterPro"/>
</dbReference>
<reference evidence="4" key="4">
    <citation type="submission" date="2020-10" db="EMBL/GenBank/DDBJ databases">
        <authorList>
            <person name="Bassil N.M."/>
            <person name="Lloyd J.R."/>
        </authorList>
    </citation>
    <scope>NUCLEOTIDE SEQUENCE</scope>
    <source>
        <strain evidence="4">NB2006</strain>
    </source>
</reference>
<dbReference type="KEGG" id="aia:AWH56_023685"/>
<feature type="coiled-coil region" evidence="1">
    <location>
        <begin position="154"/>
        <end position="191"/>
    </location>
</feature>
<keyword evidence="5" id="KW-1185">Reference proteome</keyword>
<keyword evidence="1" id="KW-0175">Coiled coil</keyword>
<dbReference type="OrthoDB" id="2884071at2"/>
<evidence type="ECO:0000313" key="4">
    <source>
        <dbReference type="EMBL" id="QOY35637.1"/>
    </source>
</evidence>
<feature type="domain" description="HTH merR-type" evidence="2">
    <location>
        <begin position="2"/>
        <end position="66"/>
    </location>
</feature>
<reference evidence="4 5" key="3">
    <citation type="journal article" date="2019" name="Int. J. Syst. Evol. Microbiol.">
        <title>Anaerobacillus isosaccharinicus sp. nov., an alkaliphilic bacterium which degrades isosaccharinic acid.</title>
        <authorList>
            <person name="Bassil N.M."/>
            <person name="Lloyd J.R."/>
        </authorList>
    </citation>
    <scope>NUCLEOTIDE SEQUENCE [LARGE SCALE GENOMIC DNA]</scope>
    <source>
        <strain evidence="4 5">NB2006</strain>
    </source>
</reference>
<dbReference type="Pfam" id="PF13411">
    <property type="entry name" value="MerR_1"/>
    <property type="match status" value="1"/>
</dbReference>
<dbReference type="Proteomes" id="UP000180175">
    <property type="component" value="Chromosome"/>
</dbReference>
<proteinExistence type="predicted"/>
<dbReference type="GO" id="GO:0006355">
    <property type="term" value="P:regulation of DNA-templated transcription"/>
    <property type="evidence" value="ECO:0007669"/>
    <property type="project" value="InterPro"/>
</dbReference>
<accession>A0A1S2LII5</accession>
<dbReference type="SUPFAM" id="SSF46955">
    <property type="entry name" value="Putative DNA-binding domain"/>
    <property type="match status" value="1"/>
</dbReference>
<dbReference type="Gene3D" id="1.10.1660.10">
    <property type="match status" value="1"/>
</dbReference>
<dbReference type="InterPro" id="IPR000551">
    <property type="entry name" value="MerR-type_HTH_dom"/>
</dbReference>
<reference evidence="3 5" key="1">
    <citation type="submission" date="2016-10" db="EMBL/GenBank/DDBJ databases">
        <title>Draft genome sequences of four alkaliphilic bacteria belonging to the Anaerobacillus genus.</title>
        <authorList>
            <person name="Bassil N.M."/>
            <person name="Lloyd J.R."/>
        </authorList>
    </citation>
    <scope>NUCLEOTIDE SEQUENCE [LARGE SCALE GENOMIC DNA]</scope>
    <source>
        <strain evidence="3 5">NB2006</strain>
    </source>
</reference>
<reference evidence="4 5" key="2">
    <citation type="journal article" date="2017" name="Genome Announc.">
        <title>Draft Genome Sequences of Four Alkaliphilic Bacteria Belonging to the Anaerobacillus Genus.</title>
        <authorList>
            <person name="Bassil N.M."/>
            <person name="Lloyd J.R."/>
        </authorList>
    </citation>
    <scope>NUCLEOTIDE SEQUENCE [LARGE SCALE GENOMIC DNA]</scope>
    <source>
        <strain evidence="4 5">NB2006</strain>
    </source>
</reference>
<evidence type="ECO:0000259" key="2">
    <source>
        <dbReference type="Pfam" id="PF13411"/>
    </source>
</evidence>
<dbReference type="EMBL" id="CP063356">
    <property type="protein sequence ID" value="QOY35637.1"/>
    <property type="molecule type" value="Genomic_DNA"/>
</dbReference>
<dbReference type="EMBL" id="LQXD01000129">
    <property type="protein sequence ID" value="OIJ12124.1"/>
    <property type="molecule type" value="Genomic_DNA"/>
</dbReference>
<protein>
    <submittedName>
        <fullName evidence="4">MerR family transcriptional regulator</fullName>
    </submittedName>
</protein>